<dbReference type="PROSITE" id="PS51257">
    <property type="entry name" value="PROKAR_LIPOPROTEIN"/>
    <property type="match status" value="1"/>
</dbReference>
<gene>
    <name evidence="1" type="ORF">J2T19_001550</name>
</gene>
<accession>A0ABT9WA15</accession>
<dbReference type="Proteomes" id="UP001233836">
    <property type="component" value="Unassembled WGS sequence"/>
</dbReference>
<evidence type="ECO:0000313" key="2">
    <source>
        <dbReference type="Proteomes" id="UP001233836"/>
    </source>
</evidence>
<organism evidence="1 2">
    <name type="scientific">Paenibacillus tundrae</name>
    <dbReference type="NCBI Taxonomy" id="528187"/>
    <lineage>
        <taxon>Bacteria</taxon>
        <taxon>Bacillati</taxon>
        <taxon>Bacillota</taxon>
        <taxon>Bacilli</taxon>
        <taxon>Bacillales</taxon>
        <taxon>Paenibacillaceae</taxon>
        <taxon>Paenibacillus</taxon>
    </lineage>
</organism>
<sequence>MMRAIKKWQSICIALFLAIIVISGCRAMDDSTGSISSWAYSFVVWNNHTYNITNEPLTKDEIDHDIGHVRQYSDKEGSYEDGFSNKYPVGTKLYKVKGVETAEYIAVEIQEDQFIKATNENLSGDK</sequence>
<protein>
    <recommendedName>
        <fullName evidence="3">DUF1093 domain-containing protein</fullName>
    </recommendedName>
</protein>
<evidence type="ECO:0008006" key="3">
    <source>
        <dbReference type="Google" id="ProtNLM"/>
    </source>
</evidence>
<dbReference type="EMBL" id="JAUSTI010000003">
    <property type="protein sequence ID" value="MDQ0170110.1"/>
    <property type="molecule type" value="Genomic_DNA"/>
</dbReference>
<evidence type="ECO:0000313" key="1">
    <source>
        <dbReference type="EMBL" id="MDQ0170110.1"/>
    </source>
</evidence>
<proteinExistence type="predicted"/>
<reference evidence="1 2" key="1">
    <citation type="submission" date="2023-07" db="EMBL/GenBank/DDBJ databases">
        <title>Sorghum-associated microbial communities from plants grown in Nebraska, USA.</title>
        <authorList>
            <person name="Schachtman D."/>
        </authorList>
    </citation>
    <scope>NUCLEOTIDE SEQUENCE [LARGE SCALE GENOMIC DNA]</scope>
    <source>
        <strain evidence="1 2">DS1314</strain>
    </source>
</reference>
<keyword evidence="2" id="KW-1185">Reference proteome</keyword>
<name>A0ABT9WA15_9BACL</name>
<comment type="caution">
    <text evidence="1">The sequence shown here is derived from an EMBL/GenBank/DDBJ whole genome shotgun (WGS) entry which is preliminary data.</text>
</comment>